<comment type="catalytic activity">
    <reaction evidence="4 5">
        <text>L-glutaminyl-[peptide chain release factor] + S-adenosyl-L-methionine = N(5)-methyl-L-glutaminyl-[peptide chain release factor] + S-adenosyl-L-homocysteine + H(+)</text>
        <dbReference type="Rhea" id="RHEA:42896"/>
        <dbReference type="Rhea" id="RHEA-COMP:10271"/>
        <dbReference type="Rhea" id="RHEA-COMP:10272"/>
        <dbReference type="ChEBI" id="CHEBI:15378"/>
        <dbReference type="ChEBI" id="CHEBI:30011"/>
        <dbReference type="ChEBI" id="CHEBI:57856"/>
        <dbReference type="ChEBI" id="CHEBI:59789"/>
        <dbReference type="ChEBI" id="CHEBI:61891"/>
        <dbReference type="EC" id="2.1.1.297"/>
    </reaction>
</comment>
<dbReference type="GO" id="GO:0032259">
    <property type="term" value="P:methylation"/>
    <property type="evidence" value="ECO:0007669"/>
    <property type="project" value="UniProtKB-KW"/>
</dbReference>
<comment type="similarity">
    <text evidence="5">Belongs to the protein N5-glutamine methyltransferase family. PrmC subfamily.</text>
</comment>
<feature type="binding site" evidence="5">
    <location>
        <position position="184"/>
    </location>
    <ligand>
        <name>S-adenosyl-L-methionine</name>
        <dbReference type="ChEBI" id="CHEBI:59789"/>
    </ligand>
</feature>
<dbReference type="InterPro" id="IPR029063">
    <property type="entry name" value="SAM-dependent_MTases_sf"/>
</dbReference>
<evidence type="ECO:0000256" key="1">
    <source>
        <dbReference type="ARBA" id="ARBA00022603"/>
    </source>
</evidence>
<sequence length="291" mass="31134">MAAELTVKETLAALHGKARGLLREAGIATPDLDARLLVEWATGTTRLDVLTAPQRIIEGEAVAVLEAALERRLKGEPVHRIIGERSFYGLGFRLSPETLEPRADTEALVDLVLPFLKARIAENGTANLIDMGTGTGAIAIALLAQLNELTAVGVDVSAGALLTARENATLAGVSRRFAALKSDWFAEVPGKFDLIVSNPPYIPRADIAMLDREVREHDPLIALDGGEDGLDFYRALASGGRERLYKGGAVGVEIGAGQRADVEDIFAGHGFRLTEILQDLGGHDRALLFQL</sequence>
<feature type="domain" description="Methyltransferase small" evidence="6">
    <location>
        <begin position="115"/>
        <end position="201"/>
    </location>
</feature>
<reference evidence="8" key="1">
    <citation type="journal article" date="2014" name="Int. J. Syst. Evol. Microbiol.">
        <title>Complete genome sequence of Corynebacterium casei LMG S-19264T (=DSM 44701T), isolated from a smear-ripened cheese.</title>
        <authorList>
            <consortium name="US DOE Joint Genome Institute (JGI-PGF)"/>
            <person name="Walter F."/>
            <person name="Albersmeier A."/>
            <person name="Kalinowski J."/>
            <person name="Ruckert C."/>
        </authorList>
    </citation>
    <scope>NUCLEOTIDE SEQUENCE</scope>
    <source>
        <strain evidence="8">CGMCC 1.15082</strain>
    </source>
</reference>
<gene>
    <name evidence="5 8" type="primary">prmC</name>
    <name evidence="8" type="ORF">GCM10011491_19940</name>
</gene>
<evidence type="ECO:0000256" key="5">
    <source>
        <dbReference type="HAMAP-Rule" id="MF_02126"/>
    </source>
</evidence>
<feature type="binding site" evidence="5">
    <location>
        <position position="198"/>
    </location>
    <ligand>
        <name>S-adenosyl-L-methionine</name>
        <dbReference type="ChEBI" id="CHEBI:59789"/>
    </ligand>
</feature>
<dbReference type="EC" id="2.1.1.297" evidence="5"/>
<dbReference type="RefSeq" id="WP_188823982.1">
    <property type="nucleotide sequence ID" value="NZ_BMHH01000006.1"/>
</dbReference>
<dbReference type="Gene3D" id="3.40.50.150">
    <property type="entry name" value="Vaccinia Virus protein VP39"/>
    <property type="match status" value="1"/>
</dbReference>
<dbReference type="InterPro" id="IPR050320">
    <property type="entry name" value="N5-glutamine_MTase"/>
</dbReference>
<evidence type="ECO:0000256" key="4">
    <source>
        <dbReference type="ARBA" id="ARBA00048391"/>
    </source>
</evidence>
<feature type="binding site" evidence="5">
    <location>
        <position position="155"/>
    </location>
    <ligand>
        <name>S-adenosyl-L-methionine</name>
        <dbReference type="ChEBI" id="CHEBI:59789"/>
    </ligand>
</feature>
<evidence type="ECO:0000313" key="8">
    <source>
        <dbReference type="EMBL" id="GGA91935.1"/>
    </source>
</evidence>
<feature type="binding site" evidence="5">
    <location>
        <begin position="132"/>
        <end position="136"/>
    </location>
    <ligand>
        <name>S-adenosyl-L-methionine</name>
        <dbReference type="ChEBI" id="CHEBI:59789"/>
    </ligand>
</feature>
<reference evidence="8" key="2">
    <citation type="submission" date="2020-09" db="EMBL/GenBank/DDBJ databases">
        <authorList>
            <person name="Sun Q."/>
            <person name="Zhou Y."/>
        </authorList>
    </citation>
    <scope>NUCLEOTIDE SEQUENCE</scope>
    <source>
        <strain evidence="8">CGMCC 1.15082</strain>
    </source>
</reference>
<dbReference type="PANTHER" id="PTHR18895:SF74">
    <property type="entry name" value="MTRF1L RELEASE FACTOR GLUTAMINE METHYLTRANSFERASE"/>
    <property type="match status" value="1"/>
</dbReference>
<keyword evidence="9" id="KW-1185">Reference proteome</keyword>
<feature type="binding site" evidence="5">
    <location>
        <begin position="198"/>
        <end position="201"/>
    </location>
    <ligand>
        <name>substrate</name>
    </ligand>
</feature>
<dbReference type="InterPro" id="IPR004556">
    <property type="entry name" value="HemK-like"/>
</dbReference>
<name>A0A916SBI6_9HYPH</name>
<dbReference type="CDD" id="cd02440">
    <property type="entry name" value="AdoMet_MTases"/>
    <property type="match status" value="1"/>
</dbReference>
<dbReference type="InterPro" id="IPR019874">
    <property type="entry name" value="RF_methyltr_PrmC"/>
</dbReference>
<evidence type="ECO:0000256" key="2">
    <source>
        <dbReference type="ARBA" id="ARBA00022679"/>
    </source>
</evidence>
<dbReference type="InterPro" id="IPR007848">
    <property type="entry name" value="Small_mtfrase_dom"/>
</dbReference>
<keyword evidence="2 5" id="KW-0808">Transferase</keyword>
<evidence type="ECO:0000259" key="7">
    <source>
        <dbReference type="Pfam" id="PF17827"/>
    </source>
</evidence>
<dbReference type="HAMAP" id="MF_02126">
    <property type="entry name" value="RF_methyltr_PrmC"/>
    <property type="match status" value="1"/>
</dbReference>
<proteinExistence type="inferred from homology"/>
<organism evidence="8 9">
    <name type="scientific">Brucella endophytica</name>
    <dbReference type="NCBI Taxonomy" id="1963359"/>
    <lineage>
        <taxon>Bacteria</taxon>
        <taxon>Pseudomonadati</taxon>
        <taxon>Pseudomonadota</taxon>
        <taxon>Alphaproteobacteria</taxon>
        <taxon>Hyphomicrobiales</taxon>
        <taxon>Brucellaceae</taxon>
        <taxon>Brucella/Ochrobactrum group</taxon>
        <taxon>Brucella</taxon>
    </lineage>
</organism>
<keyword evidence="1 5" id="KW-0489">Methyltransferase</keyword>
<dbReference type="NCBIfam" id="TIGR03534">
    <property type="entry name" value="RF_mod_PrmC"/>
    <property type="match status" value="1"/>
</dbReference>
<accession>A0A916SBI6</accession>
<dbReference type="Pfam" id="PF17827">
    <property type="entry name" value="PrmC_N"/>
    <property type="match status" value="1"/>
</dbReference>
<feature type="domain" description="Release factor glutamine methyltransferase N-terminal" evidence="7">
    <location>
        <begin position="17"/>
        <end position="83"/>
    </location>
</feature>
<dbReference type="GO" id="GO:0102559">
    <property type="term" value="F:peptide chain release factor N(5)-glutamine methyltransferase activity"/>
    <property type="evidence" value="ECO:0007669"/>
    <property type="project" value="UniProtKB-EC"/>
</dbReference>
<evidence type="ECO:0000313" key="9">
    <source>
        <dbReference type="Proteomes" id="UP000646478"/>
    </source>
</evidence>
<keyword evidence="3 5" id="KW-0949">S-adenosyl-L-methionine</keyword>
<dbReference type="InterPro" id="IPR002052">
    <property type="entry name" value="DNA_methylase_N6_adenine_CS"/>
</dbReference>
<dbReference type="Gene3D" id="1.10.8.10">
    <property type="entry name" value="DNA helicase RuvA subunit, C-terminal domain"/>
    <property type="match status" value="1"/>
</dbReference>
<evidence type="ECO:0000259" key="6">
    <source>
        <dbReference type="Pfam" id="PF05175"/>
    </source>
</evidence>
<comment type="caution">
    <text evidence="8">The sequence shown here is derived from an EMBL/GenBank/DDBJ whole genome shotgun (WGS) entry which is preliminary data.</text>
</comment>
<dbReference type="EMBL" id="BMHH01000006">
    <property type="protein sequence ID" value="GGA91935.1"/>
    <property type="molecule type" value="Genomic_DNA"/>
</dbReference>
<comment type="function">
    <text evidence="5">Methylates the class 1 translation termination release factors RF1/PrfA and RF2/PrfB on the glutamine residue of the universally conserved GGQ motif.</text>
</comment>
<dbReference type="AlphaFoldDB" id="A0A916SBI6"/>
<dbReference type="SUPFAM" id="SSF53335">
    <property type="entry name" value="S-adenosyl-L-methionine-dependent methyltransferases"/>
    <property type="match status" value="1"/>
</dbReference>
<protein>
    <recommendedName>
        <fullName evidence="5">Release factor glutamine methyltransferase</fullName>
        <shortName evidence="5">RF MTase</shortName>
        <ecNumber evidence="5">2.1.1.297</ecNumber>
    </recommendedName>
    <alternativeName>
        <fullName evidence="5">N5-glutamine methyltransferase PrmC</fullName>
    </alternativeName>
    <alternativeName>
        <fullName evidence="5">Protein-(glutamine-N5) MTase PrmC</fullName>
    </alternativeName>
    <alternativeName>
        <fullName evidence="5">Protein-glutamine N-methyltransferase PrmC</fullName>
    </alternativeName>
</protein>
<dbReference type="PROSITE" id="PS00092">
    <property type="entry name" value="N6_MTASE"/>
    <property type="match status" value="1"/>
</dbReference>
<dbReference type="Pfam" id="PF05175">
    <property type="entry name" value="MTS"/>
    <property type="match status" value="1"/>
</dbReference>
<evidence type="ECO:0000256" key="3">
    <source>
        <dbReference type="ARBA" id="ARBA00022691"/>
    </source>
</evidence>
<dbReference type="InterPro" id="IPR040758">
    <property type="entry name" value="PrmC_N"/>
</dbReference>
<dbReference type="GO" id="GO:0003676">
    <property type="term" value="F:nucleic acid binding"/>
    <property type="evidence" value="ECO:0007669"/>
    <property type="project" value="InterPro"/>
</dbReference>
<dbReference type="NCBIfam" id="TIGR00536">
    <property type="entry name" value="hemK_fam"/>
    <property type="match status" value="1"/>
</dbReference>
<dbReference type="Proteomes" id="UP000646478">
    <property type="component" value="Unassembled WGS sequence"/>
</dbReference>
<dbReference type="PANTHER" id="PTHR18895">
    <property type="entry name" value="HEMK METHYLTRANSFERASE"/>
    <property type="match status" value="1"/>
</dbReference>